<dbReference type="PANTHER" id="PTHR12526:SF595">
    <property type="entry name" value="BLL5217 PROTEIN"/>
    <property type="match status" value="1"/>
</dbReference>
<accession>A0A1F5GH32</accession>
<sequence length="89" mass="10067">MVEAMACGTPVVSIARGAAPEIVEHGRTGFLVADVGEMVERVSEIYQNPNLIRAVDCRKRVEEHFSNRSMASEYREAYDEVLRREQLKV</sequence>
<gene>
    <name evidence="1" type="ORF">A3D07_04585</name>
</gene>
<dbReference type="Pfam" id="PF13692">
    <property type="entry name" value="Glyco_trans_1_4"/>
    <property type="match status" value="1"/>
</dbReference>
<dbReference type="AlphaFoldDB" id="A0A1F5GH32"/>
<dbReference type="Gene3D" id="3.40.50.2000">
    <property type="entry name" value="Glycogen Phosphorylase B"/>
    <property type="match status" value="1"/>
</dbReference>
<evidence type="ECO:0000313" key="1">
    <source>
        <dbReference type="EMBL" id="OGD91181.1"/>
    </source>
</evidence>
<name>A0A1F5GH32_9BACT</name>
<evidence type="ECO:0000313" key="2">
    <source>
        <dbReference type="Proteomes" id="UP000177124"/>
    </source>
</evidence>
<organism evidence="1 2">
    <name type="scientific">Candidatus Curtissbacteria bacterium RIFCSPHIGHO2_02_FULL_42_15</name>
    <dbReference type="NCBI Taxonomy" id="1797716"/>
    <lineage>
        <taxon>Bacteria</taxon>
        <taxon>Candidatus Curtissiibacteriota</taxon>
    </lineage>
</organism>
<comment type="caution">
    <text evidence="1">The sequence shown here is derived from an EMBL/GenBank/DDBJ whole genome shotgun (WGS) entry which is preliminary data.</text>
</comment>
<dbReference type="SUPFAM" id="SSF53756">
    <property type="entry name" value="UDP-Glycosyltransferase/glycogen phosphorylase"/>
    <property type="match status" value="1"/>
</dbReference>
<dbReference type="EMBL" id="MFBF01000024">
    <property type="protein sequence ID" value="OGD91181.1"/>
    <property type="molecule type" value="Genomic_DNA"/>
</dbReference>
<dbReference type="Proteomes" id="UP000177124">
    <property type="component" value="Unassembled WGS sequence"/>
</dbReference>
<reference evidence="1 2" key="1">
    <citation type="journal article" date="2016" name="Nat. Commun.">
        <title>Thousands of microbial genomes shed light on interconnected biogeochemical processes in an aquifer system.</title>
        <authorList>
            <person name="Anantharaman K."/>
            <person name="Brown C.T."/>
            <person name="Hug L.A."/>
            <person name="Sharon I."/>
            <person name="Castelle C.J."/>
            <person name="Probst A.J."/>
            <person name="Thomas B.C."/>
            <person name="Singh A."/>
            <person name="Wilkins M.J."/>
            <person name="Karaoz U."/>
            <person name="Brodie E.L."/>
            <person name="Williams K.H."/>
            <person name="Hubbard S.S."/>
            <person name="Banfield J.F."/>
        </authorList>
    </citation>
    <scope>NUCLEOTIDE SEQUENCE [LARGE SCALE GENOMIC DNA]</scope>
</reference>
<protein>
    <submittedName>
        <fullName evidence="1">Uncharacterized protein</fullName>
    </submittedName>
</protein>
<dbReference type="PANTHER" id="PTHR12526">
    <property type="entry name" value="GLYCOSYLTRANSFERASE"/>
    <property type="match status" value="1"/>
</dbReference>
<dbReference type="STRING" id="1797716.A3D07_04585"/>
<proteinExistence type="predicted"/>